<feature type="compositionally biased region" description="Basic and acidic residues" evidence="6">
    <location>
        <begin position="79"/>
        <end position="102"/>
    </location>
</feature>
<evidence type="ECO:0000256" key="6">
    <source>
        <dbReference type="SAM" id="MobiDB-lite"/>
    </source>
</evidence>
<dbReference type="PANTHER" id="PTHR24345">
    <property type="entry name" value="SERINE/THREONINE-PROTEIN KINASE PLK"/>
    <property type="match status" value="1"/>
</dbReference>
<evidence type="ECO:0000256" key="4">
    <source>
        <dbReference type="ARBA" id="ARBA00022777"/>
    </source>
</evidence>
<dbReference type="SMART" id="SM00220">
    <property type="entry name" value="S_TKc"/>
    <property type="match status" value="1"/>
</dbReference>
<dbReference type="InterPro" id="IPR008271">
    <property type="entry name" value="Ser/Thr_kinase_AS"/>
</dbReference>
<dbReference type="Gene3D" id="3.30.200.20">
    <property type="entry name" value="Phosphorylase Kinase, domain 1"/>
    <property type="match status" value="1"/>
</dbReference>
<gene>
    <name evidence="8" type="ORF">RDWZM_004616</name>
</gene>
<proteinExistence type="predicted"/>
<dbReference type="Gene3D" id="1.10.510.10">
    <property type="entry name" value="Transferase(Phosphotransferase) domain 1"/>
    <property type="match status" value="1"/>
</dbReference>
<dbReference type="PANTHER" id="PTHR24345:SF0">
    <property type="entry name" value="CELL CYCLE SERINE_THREONINE-PROTEIN KINASE CDC5_MSD2"/>
    <property type="match status" value="1"/>
</dbReference>
<evidence type="ECO:0000313" key="8">
    <source>
        <dbReference type="EMBL" id="KAJ6218804.1"/>
    </source>
</evidence>
<dbReference type="GO" id="GO:0005524">
    <property type="term" value="F:ATP binding"/>
    <property type="evidence" value="ECO:0007669"/>
    <property type="project" value="UniProtKB-KW"/>
</dbReference>
<evidence type="ECO:0000313" key="9">
    <source>
        <dbReference type="Proteomes" id="UP001142055"/>
    </source>
</evidence>
<dbReference type="Pfam" id="PF00069">
    <property type="entry name" value="Pkinase"/>
    <property type="match status" value="1"/>
</dbReference>
<comment type="caution">
    <text evidence="8">The sequence shown here is derived from an EMBL/GenBank/DDBJ whole genome shotgun (WGS) entry which is preliminary data.</text>
</comment>
<keyword evidence="2" id="KW-0808">Transferase</keyword>
<feature type="domain" description="Protein kinase" evidence="7">
    <location>
        <begin position="134"/>
        <end position="518"/>
    </location>
</feature>
<evidence type="ECO:0000259" key="7">
    <source>
        <dbReference type="PROSITE" id="PS50011"/>
    </source>
</evidence>
<dbReference type="OMA" id="IFCERIS"/>
<organism evidence="8 9">
    <name type="scientific">Blomia tropicalis</name>
    <name type="common">Mite</name>
    <dbReference type="NCBI Taxonomy" id="40697"/>
    <lineage>
        <taxon>Eukaryota</taxon>
        <taxon>Metazoa</taxon>
        <taxon>Ecdysozoa</taxon>
        <taxon>Arthropoda</taxon>
        <taxon>Chelicerata</taxon>
        <taxon>Arachnida</taxon>
        <taxon>Acari</taxon>
        <taxon>Acariformes</taxon>
        <taxon>Sarcoptiformes</taxon>
        <taxon>Astigmata</taxon>
        <taxon>Glycyphagoidea</taxon>
        <taxon>Echimyopodidae</taxon>
        <taxon>Blomia</taxon>
    </lineage>
</organism>
<dbReference type="SUPFAM" id="SSF56112">
    <property type="entry name" value="Protein kinase-like (PK-like)"/>
    <property type="match status" value="1"/>
</dbReference>
<feature type="compositionally biased region" description="Acidic residues" evidence="6">
    <location>
        <begin position="67"/>
        <end position="78"/>
    </location>
</feature>
<feature type="region of interest" description="Disordered" evidence="6">
    <location>
        <begin position="220"/>
        <end position="241"/>
    </location>
</feature>
<accession>A0A9Q0M4N3</accession>
<evidence type="ECO:0000256" key="3">
    <source>
        <dbReference type="ARBA" id="ARBA00022741"/>
    </source>
</evidence>
<dbReference type="InterPro" id="IPR011009">
    <property type="entry name" value="Kinase-like_dom_sf"/>
</dbReference>
<keyword evidence="1" id="KW-0723">Serine/threonine-protein kinase</keyword>
<keyword evidence="5" id="KW-0067">ATP-binding</keyword>
<dbReference type="Proteomes" id="UP001142055">
    <property type="component" value="Chromosome 2"/>
</dbReference>
<keyword evidence="9" id="KW-1185">Reference proteome</keyword>
<keyword evidence="4" id="KW-0418">Kinase</keyword>
<keyword evidence="3" id="KW-0547">Nucleotide-binding</keyword>
<reference evidence="8" key="1">
    <citation type="submission" date="2022-12" db="EMBL/GenBank/DDBJ databases">
        <title>Genome assemblies of Blomia tropicalis.</title>
        <authorList>
            <person name="Cui Y."/>
        </authorList>
    </citation>
    <scope>NUCLEOTIDE SEQUENCE</scope>
    <source>
        <tissue evidence="8">Adult mites</tissue>
    </source>
</reference>
<feature type="region of interest" description="Disordered" evidence="6">
    <location>
        <begin position="58"/>
        <end position="102"/>
    </location>
</feature>
<dbReference type="PROSITE" id="PS00108">
    <property type="entry name" value="PROTEIN_KINASE_ST"/>
    <property type="match status" value="1"/>
</dbReference>
<evidence type="ECO:0000256" key="1">
    <source>
        <dbReference type="ARBA" id="ARBA00022527"/>
    </source>
</evidence>
<dbReference type="GO" id="GO:0005634">
    <property type="term" value="C:nucleus"/>
    <property type="evidence" value="ECO:0007669"/>
    <property type="project" value="TreeGrafter"/>
</dbReference>
<evidence type="ECO:0000256" key="2">
    <source>
        <dbReference type="ARBA" id="ARBA00022679"/>
    </source>
</evidence>
<dbReference type="AlphaFoldDB" id="A0A9Q0M4N3"/>
<protein>
    <recommendedName>
        <fullName evidence="7">Protein kinase domain-containing protein</fullName>
    </recommendedName>
</protein>
<sequence>MIDSVANNTSSKAKKLIVFETKKSKDKFMIVDMEKIQNNLHQKIDQVQKRIRKKSFTIAPEESVEKTDEDQDQDDDDELKLNDEIEKNSCENPISDRKNRKSGEFNSEECSKLIKSIAVQTFEIGLMKHGYKMNIDSSFIAEGGYGSVFRVYKDGKRYACKVISNVLFQINKDRPGQMNTGKLRTRFQNEIDIMKRVSSHPNIIDFIECFHDQVSKNIDDHNDQDLSSKENQSATTDGDHNSKLCAIQSDGDDNRIVFKNFYLVMEYANSRTLSQYVKNRRLIPEPMVKNIFVQLADAIKYIHEHRIAHRDIKLSNLLLQSKSNDVSESSGKMNRRQMKNSFNYDVKLCDFGLSSIIDYDDDEEEGGGCGGTFMKPVGTSFYMAPEILRSYYFYHQKKIEYIVPYCGFKGDVWAFGVCMFYCLHGFYPLDVLRKRNRADRVEELEKIFSLTDMESKSLNSIPEDYVPMDQIFVERFRKSLRNYHSRLSFNCQQLLQRMLEIEAKKRADIFEIVEHEYLGQR</sequence>
<dbReference type="PROSITE" id="PS50011">
    <property type="entry name" value="PROTEIN_KINASE_DOM"/>
    <property type="match status" value="1"/>
</dbReference>
<name>A0A9Q0M4N3_BLOTA</name>
<dbReference type="GO" id="GO:0004674">
    <property type="term" value="F:protein serine/threonine kinase activity"/>
    <property type="evidence" value="ECO:0007669"/>
    <property type="project" value="UniProtKB-KW"/>
</dbReference>
<dbReference type="InterPro" id="IPR000719">
    <property type="entry name" value="Prot_kinase_dom"/>
</dbReference>
<dbReference type="EMBL" id="JAPWDV010000002">
    <property type="protein sequence ID" value="KAJ6218804.1"/>
    <property type="molecule type" value="Genomic_DNA"/>
</dbReference>
<evidence type="ECO:0000256" key="5">
    <source>
        <dbReference type="ARBA" id="ARBA00022840"/>
    </source>
</evidence>